<name>A0ABR3MVA7_9TELE</name>
<evidence type="ECO:0000313" key="2">
    <source>
        <dbReference type="Proteomes" id="UP001558613"/>
    </source>
</evidence>
<sequence length="159" mass="17925">MAPMEWKPRTAKKNQGDIKKIILEEAPPQIIVTGTEGYDELLKLGQETFWSDKERGECVYSLPSRWDENQARSTVPKPSQIRQPLLGQSWLTSGLPLPAHSRIDQFSKTAVLTDWGLANIRDTVMLRQGSRLTGGCIRPMGGTFLYMAPECLIEGFKEF</sequence>
<dbReference type="EMBL" id="JAYMGO010000009">
    <property type="protein sequence ID" value="KAL1268544.1"/>
    <property type="molecule type" value="Genomic_DNA"/>
</dbReference>
<evidence type="ECO:0000313" key="1">
    <source>
        <dbReference type="EMBL" id="KAL1268544.1"/>
    </source>
</evidence>
<keyword evidence="2" id="KW-1185">Reference proteome</keyword>
<reference evidence="1 2" key="1">
    <citation type="submission" date="2023-09" db="EMBL/GenBank/DDBJ databases">
        <authorList>
            <person name="Wang M."/>
        </authorList>
    </citation>
    <scope>NUCLEOTIDE SEQUENCE [LARGE SCALE GENOMIC DNA]</scope>
    <source>
        <strain evidence="1">GT-2023</strain>
        <tissue evidence="1">Liver</tissue>
    </source>
</reference>
<proteinExistence type="predicted"/>
<gene>
    <name evidence="1" type="ORF">QQF64_033907</name>
</gene>
<accession>A0ABR3MVA7</accession>
<comment type="caution">
    <text evidence="1">The sequence shown here is derived from an EMBL/GenBank/DDBJ whole genome shotgun (WGS) entry which is preliminary data.</text>
</comment>
<protein>
    <submittedName>
        <fullName evidence="1">Uncharacterized protein</fullName>
    </submittedName>
</protein>
<organism evidence="1 2">
    <name type="scientific">Cirrhinus molitorella</name>
    <name type="common">mud carp</name>
    <dbReference type="NCBI Taxonomy" id="172907"/>
    <lineage>
        <taxon>Eukaryota</taxon>
        <taxon>Metazoa</taxon>
        <taxon>Chordata</taxon>
        <taxon>Craniata</taxon>
        <taxon>Vertebrata</taxon>
        <taxon>Euteleostomi</taxon>
        <taxon>Actinopterygii</taxon>
        <taxon>Neopterygii</taxon>
        <taxon>Teleostei</taxon>
        <taxon>Ostariophysi</taxon>
        <taxon>Cypriniformes</taxon>
        <taxon>Cyprinidae</taxon>
        <taxon>Labeoninae</taxon>
        <taxon>Labeonini</taxon>
        <taxon>Cirrhinus</taxon>
    </lineage>
</organism>
<dbReference type="Proteomes" id="UP001558613">
    <property type="component" value="Unassembled WGS sequence"/>
</dbReference>